<evidence type="ECO:0000313" key="3">
    <source>
        <dbReference type="Proteomes" id="UP000319383"/>
    </source>
</evidence>
<gene>
    <name evidence="2" type="ORF">Mal52_24780</name>
</gene>
<keyword evidence="1" id="KW-0472">Membrane</keyword>
<reference evidence="2 3" key="1">
    <citation type="submission" date="2019-02" db="EMBL/GenBank/DDBJ databases">
        <title>Deep-cultivation of Planctomycetes and their phenomic and genomic characterization uncovers novel biology.</title>
        <authorList>
            <person name="Wiegand S."/>
            <person name="Jogler M."/>
            <person name="Boedeker C."/>
            <person name="Pinto D."/>
            <person name="Vollmers J."/>
            <person name="Rivas-Marin E."/>
            <person name="Kohn T."/>
            <person name="Peeters S.H."/>
            <person name="Heuer A."/>
            <person name="Rast P."/>
            <person name="Oberbeckmann S."/>
            <person name="Bunk B."/>
            <person name="Jeske O."/>
            <person name="Meyerdierks A."/>
            <person name="Storesund J.E."/>
            <person name="Kallscheuer N."/>
            <person name="Luecker S."/>
            <person name="Lage O.M."/>
            <person name="Pohl T."/>
            <person name="Merkel B.J."/>
            <person name="Hornburger P."/>
            <person name="Mueller R.-W."/>
            <person name="Bruemmer F."/>
            <person name="Labrenz M."/>
            <person name="Spormann A.M."/>
            <person name="Op den Camp H."/>
            <person name="Overmann J."/>
            <person name="Amann R."/>
            <person name="Jetten M.S.M."/>
            <person name="Mascher T."/>
            <person name="Medema M.H."/>
            <person name="Devos D.P."/>
            <person name="Kaster A.-K."/>
            <person name="Ovreas L."/>
            <person name="Rohde M."/>
            <person name="Galperin M.Y."/>
            <person name="Jogler C."/>
        </authorList>
    </citation>
    <scope>NUCLEOTIDE SEQUENCE [LARGE SCALE GENOMIC DNA]</scope>
    <source>
        <strain evidence="2 3">Mal52</strain>
    </source>
</reference>
<dbReference type="RefSeq" id="WP_145376273.1">
    <property type="nucleotide sequence ID" value="NZ_CP036276.1"/>
</dbReference>
<sequence length="128" mass="14037">MRKNIEKSTILFAPCMACLTSILAVVLASILIDPETIGAGLIIWLSTLVPLSGWILAKWWWAAKYAPHWCFGVVSAVFLVFWLLCAAYAKANSIEAEVVIEIVKYSMTVNAIACVAAFMTLALIDRTV</sequence>
<dbReference type="AlphaFoldDB" id="A0A517ZNG8"/>
<feature type="transmembrane region" description="Helical" evidence="1">
    <location>
        <begin position="102"/>
        <end position="124"/>
    </location>
</feature>
<accession>A0A517ZNG8</accession>
<protein>
    <recommendedName>
        <fullName evidence="4">Transmembrane protein</fullName>
    </recommendedName>
</protein>
<keyword evidence="1" id="KW-0812">Transmembrane</keyword>
<dbReference type="EMBL" id="CP036276">
    <property type="protein sequence ID" value="QDU44000.1"/>
    <property type="molecule type" value="Genomic_DNA"/>
</dbReference>
<feature type="transmembrane region" description="Helical" evidence="1">
    <location>
        <begin position="12"/>
        <end position="32"/>
    </location>
</feature>
<dbReference type="KEGG" id="sdyn:Mal52_24780"/>
<name>A0A517ZNG8_9PLAN</name>
<feature type="transmembrane region" description="Helical" evidence="1">
    <location>
        <begin position="69"/>
        <end position="90"/>
    </location>
</feature>
<proteinExistence type="predicted"/>
<evidence type="ECO:0008006" key="4">
    <source>
        <dbReference type="Google" id="ProtNLM"/>
    </source>
</evidence>
<feature type="transmembrane region" description="Helical" evidence="1">
    <location>
        <begin position="38"/>
        <end position="57"/>
    </location>
</feature>
<keyword evidence="1" id="KW-1133">Transmembrane helix</keyword>
<dbReference type="Proteomes" id="UP000319383">
    <property type="component" value="Chromosome"/>
</dbReference>
<evidence type="ECO:0000313" key="2">
    <source>
        <dbReference type="EMBL" id="QDU44000.1"/>
    </source>
</evidence>
<keyword evidence="3" id="KW-1185">Reference proteome</keyword>
<organism evidence="2 3">
    <name type="scientific">Symmachiella dynata</name>
    <dbReference type="NCBI Taxonomy" id="2527995"/>
    <lineage>
        <taxon>Bacteria</taxon>
        <taxon>Pseudomonadati</taxon>
        <taxon>Planctomycetota</taxon>
        <taxon>Planctomycetia</taxon>
        <taxon>Planctomycetales</taxon>
        <taxon>Planctomycetaceae</taxon>
        <taxon>Symmachiella</taxon>
    </lineage>
</organism>
<evidence type="ECO:0000256" key="1">
    <source>
        <dbReference type="SAM" id="Phobius"/>
    </source>
</evidence>